<dbReference type="AlphaFoldDB" id="A0A9W8N7F1"/>
<protein>
    <submittedName>
        <fullName evidence="2">Uncharacterized protein</fullName>
    </submittedName>
</protein>
<dbReference type="Proteomes" id="UP001148614">
    <property type="component" value="Unassembled WGS sequence"/>
</dbReference>
<organism evidence="2 3">
    <name type="scientific">Xylaria arbuscula</name>
    <dbReference type="NCBI Taxonomy" id="114810"/>
    <lineage>
        <taxon>Eukaryota</taxon>
        <taxon>Fungi</taxon>
        <taxon>Dikarya</taxon>
        <taxon>Ascomycota</taxon>
        <taxon>Pezizomycotina</taxon>
        <taxon>Sordariomycetes</taxon>
        <taxon>Xylariomycetidae</taxon>
        <taxon>Xylariales</taxon>
        <taxon>Xylariaceae</taxon>
        <taxon>Xylaria</taxon>
    </lineage>
</organism>
<reference evidence="2" key="1">
    <citation type="submission" date="2022-07" db="EMBL/GenBank/DDBJ databases">
        <title>Genome Sequence of Xylaria arbuscula.</title>
        <authorList>
            <person name="Buettner E."/>
        </authorList>
    </citation>
    <scope>NUCLEOTIDE SEQUENCE</scope>
    <source>
        <strain evidence="2">VT107</strain>
    </source>
</reference>
<comment type="caution">
    <text evidence="2">The sequence shown here is derived from an EMBL/GenBank/DDBJ whole genome shotgun (WGS) entry which is preliminary data.</text>
</comment>
<sequence>MRATATSTKRLEGRILKKSSSKKRVKSKARRHGATAGPNDLSAAKVQSMNQSINSVRGEEKIIQRWHYRMANVSSVFCVTNGEA</sequence>
<evidence type="ECO:0000256" key="1">
    <source>
        <dbReference type="SAM" id="MobiDB-lite"/>
    </source>
</evidence>
<evidence type="ECO:0000313" key="3">
    <source>
        <dbReference type="Proteomes" id="UP001148614"/>
    </source>
</evidence>
<accession>A0A9W8N7F1</accession>
<keyword evidence="3" id="KW-1185">Reference proteome</keyword>
<name>A0A9W8N7F1_9PEZI</name>
<feature type="compositionally biased region" description="Basic residues" evidence="1">
    <location>
        <begin position="16"/>
        <end position="33"/>
    </location>
</feature>
<gene>
    <name evidence="2" type="ORF">NPX13_g8875</name>
</gene>
<dbReference type="EMBL" id="JANPWZ010002040">
    <property type="protein sequence ID" value="KAJ3561614.1"/>
    <property type="molecule type" value="Genomic_DNA"/>
</dbReference>
<proteinExistence type="predicted"/>
<evidence type="ECO:0000313" key="2">
    <source>
        <dbReference type="EMBL" id="KAJ3561614.1"/>
    </source>
</evidence>
<feature type="region of interest" description="Disordered" evidence="1">
    <location>
        <begin position="1"/>
        <end position="42"/>
    </location>
</feature>